<dbReference type="Pfam" id="PF13360">
    <property type="entry name" value="PQQ_2"/>
    <property type="match status" value="2"/>
</dbReference>
<dbReference type="OrthoDB" id="273000at2"/>
<sequence length="506" mass="54773">MVRDPPGRGLGAKTPRLTTKSAKFEVLNILALATGVIRMESLPNGPLRLPRTFGYTGTIVMKVAFVMHALTRRHQDFPNSSLLSIVLLGSWIVGIALFCAPQESRASSLVSYAEAAPLGLERVWFAQARVDVSRHRVTNWVLYQDNLLAASNGGLVQSFNAETGETLWATQAGPLDQPAFGPAASQNYVALVSGASLYALDRANGRLLWSQPLGSAPAAAPALSDTDAYVPFLSGRIESYQLDDPKKPTWYFQSVGRIFHAPTVSGDLVSWPTSRGYLYVGQSTSPHVLYRIQTNSIAVAPPTEGFNLLYVAVEDGNVHCFKLLNGQEKWRYSMGFPGTGRPGVVGERLYVASSEPMLHALDAVSGKELWSIPDVTHFAAQGTKNVYGLDGRGRLVVINKETGQYVGTLPGPGRFQAVFNEQSDRIYLVDSRGLVQCLREIGAVEPTMHRETAAEAGGDETQEEGTSPFAEEAPADDQPPMDQPAADDAEESPFSAEPNDDNPFGF</sequence>
<dbReference type="InterPro" id="IPR002372">
    <property type="entry name" value="PQQ_rpt_dom"/>
</dbReference>
<feature type="compositionally biased region" description="Low complexity" evidence="1">
    <location>
        <begin position="470"/>
        <end position="484"/>
    </location>
</feature>
<dbReference type="SMART" id="SM00564">
    <property type="entry name" value="PQQ"/>
    <property type="match status" value="4"/>
</dbReference>
<proteinExistence type="predicted"/>
<evidence type="ECO:0000313" key="4">
    <source>
        <dbReference type="Proteomes" id="UP000318437"/>
    </source>
</evidence>
<comment type="caution">
    <text evidence="3">The sequence shown here is derived from an EMBL/GenBank/DDBJ whole genome shotgun (WGS) entry which is preliminary data.</text>
</comment>
<reference evidence="3 4" key="1">
    <citation type="submission" date="2019-02" db="EMBL/GenBank/DDBJ databases">
        <title>Deep-cultivation of Planctomycetes and their phenomic and genomic characterization uncovers novel biology.</title>
        <authorList>
            <person name="Wiegand S."/>
            <person name="Jogler M."/>
            <person name="Boedeker C."/>
            <person name="Pinto D."/>
            <person name="Vollmers J."/>
            <person name="Rivas-Marin E."/>
            <person name="Kohn T."/>
            <person name="Peeters S.H."/>
            <person name="Heuer A."/>
            <person name="Rast P."/>
            <person name="Oberbeckmann S."/>
            <person name="Bunk B."/>
            <person name="Jeske O."/>
            <person name="Meyerdierks A."/>
            <person name="Storesund J.E."/>
            <person name="Kallscheuer N."/>
            <person name="Luecker S."/>
            <person name="Lage O.M."/>
            <person name="Pohl T."/>
            <person name="Merkel B.J."/>
            <person name="Hornburger P."/>
            <person name="Mueller R.-W."/>
            <person name="Bruemmer F."/>
            <person name="Labrenz M."/>
            <person name="Spormann A.M."/>
            <person name="Op Den Camp H."/>
            <person name="Overmann J."/>
            <person name="Amann R."/>
            <person name="Jetten M.S.M."/>
            <person name="Mascher T."/>
            <person name="Medema M.H."/>
            <person name="Devos D.P."/>
            <person name="Kaster A.-K."/>
            <person name="Ovreas L."/>
            <person name="Rohde M."/>
            <person name="Galperin M.Y."/>
            <person name="Jogler C."/>
        </authorList>
    </citation>
    <scope>NUCLEOTIDE SEQUENCE [LARGE SCALE GENOMIC DNA]</scope>
    <source>
        <strain evidence="3 4">Pla144</strain>
    </source>
</reference>
<dbReference type="EC" id="2.7.11.1" evidence="3"/>
<dbReference type="PANTHER" id="PTHR34512:SF30">
    <property type="entry name" value="OUTER MEMBRANE PROTEIN ASSEMBLY FACTOR BAMB"/>
    <property type="match status" value="1"/>
</dbReference>
<keyword evidence="3" id="KW-0418">Kinase</keyword>
<dbReference type="AlphaFoldDB" id="A0A5C6D307"/>
<feature type="region of interest" description="Disordered" evidence="1">
    <location>
        <begin position="446"/>
        <end position="506"/>
    </location>
</feature>
<evidence type="ECO:0000313" key="3">
    <source>
        <dbReference type="EMBL" id="TWU30037.1"/>
    </source>
</evidence>
<evidence type="ECO:0000256" key="1">
    <source>
        <dbReference type="SAM" id="MobiDB-lite"/>
    </source>
</evidence>
<dbReference type="GO" id="GO:0004674">
    <property type="term" value="F:protein serine/threonine kinase activity"/>
    <property type="evidence" value="ECO:0007669"/>
    <property type="project" value="UniProtKB-EC"/>
</dbReference>
<dbReference type="PANTHER" id="PTHR34512">
    <property type="entry name" value="CELL SURFACE PROTEIN"/>
    <property type="match status" value="1"/>
</dbReference>
<dbReference type="InterPro" id="IPR011047">
    <property type="entry name" value="Quinoprotein_ADH-like_sf"/>
</dbReference>
<keyword evidence="4" id="KW-1185">Reference proteome</keyword>
<name>A0A5C6D307_9BACT</name>
<dbReference type="InterPro" id="IPR015943">
    <property type="entry name" value="WD40/YVTN_repeat-like_dom_sf"/>
</dbReference>
<feature type="domain" description="Pyrrolo-quinoline quinone repeat" evidence="2">
    <location>
        <begin position="315"/>
        <end position="404"/>
    </location>
</feature>
<protein>
    <submittedName>
        <fullName evidence="3">Serine/threonine-protein kinase AfsK</fullName>
        <ecNumber evidence="3">2.7.11.1</ecNumber>
    </submittedName>
</protein>
<dbReference type="Proteomes" id="UP000318437">
    <property type="component" value="Unassembled WGS sequence"/>
</dbReference>
<dbReference type="Gene3D" id="2.130.10.10">
    <property type="entry name" value="YVTN repeat-like/Quinoprotein amine dehydrogenase"/>
    <property type="match status" value="2"/>
</dbReference>
<feature type="domain" description="Pyrrolo-quinoline quinone repeat" evidence="2">
    <location>
        <begin position="153"/>
        <end position="230"/>
    </location>
</feature>
<gene>
    <name evidence="3" type="primary">afsK_1</name>
    <name evidence="3" type="ORF">Pla144_08230</name>
</gene>
<dbReference type="SUPFAM" id="SSF50998">
    <property type="entry name" value="Quinoprotein alcohol dehydrogenase-like"/>
    <property type="match status" value="1"/>
</dbReference>
<organism evidence="3 4">
    <name type="scientific">Bythopirellula polymerisocia</name>
    <dbReference type="NCBI Taxonomy" id="2528003"/>
    <lineage>
        <taxon>Bacteria</taxon>
        <taxon>Pseudomonadati</taxon>
        <taxon>Planctomycetota</taxon>
        <taxon>Planctomycetia</taxon>
        <taxon>Pirellulales</taxon>
        <taxon>Lacipirellulaceae</taxon>
        <taxon>Bythopirellula</taxon>
    </lineage>
</organism>
<dbReference type="InterPro" id="IPR018391">
    <property type="entry name" value="PQQ_b-propeller_rpt"/>
</dbReference>
<accession>A0A5C6D307</accession>
<evidence type="ECO:0000259" key="2">
    <source>
        <dbReference type="Pfam" id="PF13360"/>
    </source>
</evidence>
<keyword evidence="3" id="KW-0808">Transferase</keyword>
<dbReference type="EMBL" id="SJPS01000001">
    <property type="protein sequence ID" value="TWU30037.1"/>
    <property type="molecule type" value="Genomic_DNA"/>
</dbReference>